<reference evidence="2" key="1">
    <citation type="submission" date="2012-05" db="EMBL/GenBank/DDBJ databases">
        <authorList>
            <person name="Krishnakumar V."/>
            <person name="Cheung F."/>
            <person name="Xiao Y."/>
            <person name="Chan A."/>
            <person name="Moskal W.A."/>
            <person name="Town C.D."/>
        </authorList>
    </citation>
    <scope>NUCLEOTIDE SEQUENCE</scope>
</reference>
<sequence>MAVGLLLWLLLAKGLAMEGEAAVTFSSRLVHRFSEEAKVHLASRGNGAALQSWPNKSTSEYFRLLLNSDLTRQRMKLGSQYESMYPSKGGQTFFFGNEWNW</sequence>
<accession>I3SWM7</accession>
<feature type="chain" id="PRO_5003679589" evidence="1">
    <location>
        <begin position="17"/>
        <end position="101"/>
    </location>
</feature>
<feature type="signal peptide" evidence="1">
    <location>
        <begin position="1"/>
        <end position="16"/>
    </location>
</feature>
<keyword evidence="1" id="KW-0732">Signal</keyword>
<evidence type="ECO:0000256" key="1">
    <source>
        <dbReference type="SAM" id="SignalP"/>
    </source>
</evidence>
<evidence type="ECO:0000313" key="2">
    <source>
        <dbReference type="EMBL" id="AFK44669.1"/>
    </source>
</evidence>
<protein>
    <submittedName>
        <fullName evidence="2">Uncharacterized protein</fullName>
    </submittedName>
</protein>
<dbReference type="AlphaFoldDB" id="I3SWM7"/>
<dbReference type="EMBL" id="BT144875">
    <property type="protein sequence ID" value="AFK44669.1"/>
    <property type="molecule type" value="mRNA"/>
</dbReference>
<organism evidence="2">
    <name type="scientific">Lotus japonicus</name>
    <name type="common">Lotus corniculatus var. japonicus</name>
    <dbReference type="NCBI Taxonomy" id="34305"/>
    <lineage>
        <taxon>Eukaryota</taxon>
        <taxon>Viridiplantae</taxon>
        <taxon>Streptophyta</taxon>
        <taxon>Embryophyta</taxon>
        <taxon>Tracheophyta</taxon>
        <taxon>Spermatophyta</taxon>
        <taxon>Magnoliopsida</taxon>
        <taxon>eudicotyledons</taxon>
        <taxon>Gunneridae</taxon>
        <taxon>Pentapetalae</taxon>
        <taxon>rosids</taxon>
        <taxon>fabids</taxon>
        <taxon>Fabales</taxon>
        <taxon>Fabaceae</taxon>
        <taxon>Papilionoideae</taxon>
        <taxon>50 kb inversion clade</taxon>
        <taxon>NPAAA clade</taxon>
        <taxon>Hologalegina</taxon>
        <taxon>robinioid clade</taxon>
        <taxon>Loteae</taxon>
        <taxon>Lotus</taxon>
    </lineage>
</organism>
<name>I3SWM7_LOTJA</name>
<proteinExistence type="evidence at transcript level"/>